<evidence type="ECO:0000256" key="4">
    <source>
        <dbReference type="ARBA" id="ARBA00022771"/>
    </source>
</evidence>
<keyword evidence="4 6" id="KW-0863">Zinc-finger</keyword>
<dbReference type="PROSITE" id="PS50897">
    <property type="entry name" value="CTLH"/>
    <property type="match status" value="1"/>
</dbReference>
<feature type="domain" description="CTLH" evidence="8">
    <location>
        <begin position="228"/>
        <end position="267"/>
    </location>
</feature>
<evidence type="ECO:0000313" key="10">
    <source>
        <dbReference type="EMBL" id="KAJ8907311.1"/>
    </source>
</evidence>
<feature type="coiled-coil region" evidence="7">
    <location>
        <begin position="51"/>
        <end position="129"/>
    </location>
</feature>
<feature type="domain" description="RING-Gid-type" evidence="9">
    <location>
        <begin position="363"/>
        <end position="430"/>
    </location>
</feature>
<dbReference type="InterPro" id="IPR045098">
    <property type="entry name" value="Fyv10_fam"/>
</dbReference>
<dbReference type="AlphaFoldDB" id="A0AAV8UXI5"/>
<feature type="zinc finger region" description="RING-Gid-type" evidence="6">
    <location>
        <begin position="363"/>
        <end position="430"/>
    </location>
</feature>
<evidence type="ECO:0000256" key="6">
    <source>
        <dbReference type="PROSITE-ProRule" id="PRU01215"/>
    </source>
</evidence>
<dbReference type="GO" id="GO:0005737">
    <property type="term" value="C:cytoplasm"/>
    <property type="evidence" value="ECO:0007669"/>
    <property type="project" value="UniProtKB-SubCell"/>
</dbReference>
<gene>
    <name evidence="10" type="ORF">NDN08_007425</name>
</gene>
<keyword evidence="5" id="KW-0862">Zinc</keyword>
<evidence type="ECO:0000259" key="8">
    <source>
        <dbReference type="PROSITE" id="PS50897"/>
    </source>
</evidence>
<dbReference type="PROSITE" id="PS51867">
    <property type="entry name" value="ZF_RING_GID"/>
    <property type="match status" value="1"/>
</dbReference>
<dbReference type="Pfam" id="PF10607">
    <property type="entry name" value="CTLH"/>
    <property type="match status" value="1"/>
</dbReference>
<accession>A0AAV8UXI5</accession>
<dbReference type="GO" id="GO:0008270">
    <property type="term" value="F:zinc ion binding"/>
    <property type="evidence" value="ECO:0007669"/>
    <property type="project" value="UniProtKB-KW"/>
</dbReference>
<proteinExistence type="predicted"/>
<evidence type="ECO:0008006" key="12">
    <source>
        <dbReference type="Google" id="ProtNLM"/>
    </source>
</evidence>
<evidence type="ECO:0000313" key="11">
    <source>
        <dbReference type="Proteomes" id="UP001157974"/>
    </source>
</evidence>
<evidence type="ECO:0000256" key="2">
    <source>
        <dbReference type="ARBA" id="ARBA00022490"/>
    </source>
</evidence>
<keyword evidence="3" id="KW-0479">Metal-binding</keyword>
<dbReference type="SMART" id="SM00757">
    <property type="entry name" value="CRA"/>
    <property type="match status" value="1"/>
</dbReference>
<dbReference type="CDD" id="cd16659">
    <property type="entry name" value="RING-Ubox_Emp"/>
    <property type="match status" value="1"/>
</dbReference>
<reference evidence="10 11" key="1">
    <citation type="journal article" date="2023" name="Nat. Commun.">
        <title>Origin of minicircular mitochondrial genomes in red algae.</title>
        <authorList>
            <person name="Lee Y."/>
            <person name="Cho C.H."/>
            <person name="Lee Y.M."/>
            <person name="Park S.I."/>
            <person name="Yang J.H."/>
            <person name="West J.A."/>
            <person name="Bhattacharya D."/>
            <person name="Yoon H.S."/>
        </authorList>
    </citation>
    <scope>NUCLEOTIDE SEQUENCE [LARGE SCALE GENOMIC DNA]</scope>
    <source>
        <strain evidence="10 11">CCMP1338</strain>
        <tissue evidence="10">Whole cell</tissue>
    </source>
</reference>
<evidence type="ECO:0000256" key="1">
    <source>
        <dbReference type="ARBA" id="ARBA00004496"/>
    </source>
</evidence>
<dbReference type="InterPro" id="IPR044063">
    <property type="entry name" value="ZF_RING_GID"/>
</dbReference>
<evidence type="ECO:0000256" key="5">
    <source>
        <dbReference type="ARBA" id="ARBA00022833"/>
    </source>
</evidence>
<dbReference type="InterPro" id="IPR013144">
    <property type="entry name" value="CRA_dom"/>
</dbReference>
<comment type="caution">
    <text evidence="10">The sequence shown here is derived from an EMBL/GenBank/DDBJ whole genome shotgun (WGS) entry which is preliminary data.</text>
</comment>
<comment type="subcellular location">
    <subcellularLocation>
        <location evidence="1">Cytoplasm</location>
    </subcellularLocation>
</comment>
<evidence type="ECO:0000256" key="7">
    <source>
        <dbReference type="SAM" id="Coils"/>
    </source>
</evidence>
<name>A0AAV8UXI5_9RHOD</name>
<dbReference type="InterPro" id="IPR006594">
    <property type="entry name" value="LisH"/>
</dbReference>
<dbReference type="GO" id="GO:0005634">
    <property type="term" value="C:nucleus"/>
    <property type="evidence" value="ECO:0007669"/>
    <property type="project" value="TreeGrafter"/>
</dbReference>
<dbReference type="EMBL" id="JAMWBK010000002">
    <property type="protein sequence ID" value="KAJ8907311.1"/>
    <property type="molecule type" value="Genomic_DNA"/>
</dbReference>
<protein>
    <recommendedName>
        <fullName evidence="12">Macrophage erythroblast attacher</fullName>
    </recommendedName>
</protein>
<dbReference type="GO" id="GO:0043161">
    <property type="term" value="P:proteasome-mediated ubiquitin-dependent protein catabolic process"/>
    <property type="evidence" value="ECO:0007669"/>
    <property type="project" value="InterPro"/>
</dbReference>
<dbReference type="PANTHER" id="PTHR12170:SF2">
    <property type="entry name" value="E3 UBIQUITIN-PROTEIN TRANSFERASE MAEA"/>
    <property type="match status" value="1"/>
</dbReference>
<organism evidence="10 11">
    <name type="scientific">Rhodosorus marinus</name>
    <dbReference type="NCBI Taxonomy" id="101924"/>
    <lineage>
        <taxon>Eukaryota</taxon>
        <taxon>Rhodophyta</taxon>
        <taxon>Stylonematophyceae</taxon>
        <taxon>Stylonematales</taxon>
        <taxon>Stylonemataceae</taxon>
        <taxon>Rhodosorus</taxon>
    </lineage>
</organism>
<dbReference type="InterPro" id="IPR024964">
    <property type="entry name" value="CTLH/CRA"/>
</dbReference>
<evidence type="ECO:0000259" key="9">
    <source>
        <dbReference type="PROSITE" id="PS51867"/>
    </source>
</evidence>
<keyword evidence="11" id="KW-1185">Reference proteome</keyword>
<keyword evidence="2" id="KW-0963">Cytoplasm</keyword>
<evidence type="ECO:0000256" key="3">
    <source>
        <dbReference type="ARBA" id="ARBA00022723"/>
    </source>
</evidence>
<dbReference type="GO" id="GO:0034657">
    <property type="term" value="C:GID complex"/>
    <property type="evidence" value="ECO:0007669"/>
    <property type="project" value="TreeGrafter"/>
</dbReference>
<sequence>MSEEEDEIFFYKNLVRKKERVAFASEESQRGFHLRKPMESEIEYSLLKVPLEDAMRQFRNVKKEVDRRMEDVSLELEKNDEVSVDQVSKAISDATAKLKELQKYMEKANEEEREALSRLVLRFNHLEQRKELDEMKLVKSDFNNESQAKFTAERQSVIPTRVKDIDNLWTWNEVRAERFIADFMLRSGYTDSAQKLVETFKLQELVDENVIRDSRMLATTLERKDCTEAIKWSYENRKRLEKIGSDLLLRLRVQEFVELRRSGKITEAIEYARAHMAPVAEDAMNLVPKVMGLLAFPPDTKCSPYAELYAEERWAELIQIFQSSFFELHGLTTKPLIEVAMMIGMSARKTKACFQDETKNIDCPTCSKPFNEMSSQLPFCQNTHSKLICSITGKVMNENNPPLVLGNGNVYSETGLNSISHEGTVIDPRTGESFPYPSPDIAKAYVL</sequence>
<dbReference type="GO" id="GO:0061630">
    <property type="term" value="F:ubiquitin protein ligase activity"/>
    <property type="evidence" value="ECO:0007669"/>
    <property type="project" value="InterPro"/>
</dbReference>
<dbReference type="Proteomes" id="UP001157974">
    <property type="component" value="Unassembled WGS sequence"/>
</dbReference>
<dbReference type="InterPro" id="IPR006595">
    <property type="entry name" value="CTLH_C"/>
</dbReference>
<dbReference type="PROSITE" id="PS50896">
    <property type="entry name" value="LISH"/>
    <property type="match status" value="1"/>
</dbReference>
<keyword evidence="7" id="KW-0175">Coiled coil</keyword>
<dbReference type="PANTHER" id="PTHR12170">
    <property type="entry name" value="MACROPHAGE ERYTHROBLAST ATTACHER-RELATED"/>
    <property type="match status" value="1"/>
</dbReference>